<dbReference type="Proteomes" id="UP000303847">
    <property type="component" value="Chromosome"/>
</dbReference>
<name>A0A2U1UWF0_9GAMM</name>
<evidence type="ECO:0008006" key="5">
    <source>
        <dbReference type="Google" id="ProtNLM"/>
    </source>
</evidence>
<proteinExistence type="predicted"/>
<reference evidence="2 4" key="2">
    <citation type="submission" date="2018-11" db="EMBL/GenBank/DDBJ databases">
        <title>Genome sequences of Brenneria nigrifluens and Brenneria rubrifaciens.</title>
        <authorList>
            <person name="Poret-Peterson A.T."/>
            <person name="McClean A.E."/>
            <person name="Kluepfel D.A."/>
        </authorList>
    </citation>
    <scope>NUCLEOTIDE SEQUENCE [LARGE SCALE GENOMIC DNA]</scope>
    <source>
        <strain evidence="2 4">ATCC 13028</strain>
    </source>
</reference>
<dbReference type="AlphaFoldDB" id="A0A2U1UWF0"/>
<evidence type="ECO:0000313" key="4">
    <source>
        <dbReference type="Proteomes" id="UP000303847"/>
    </source>
</evidence>
<evidence type="ECO:0000313" key="2">
    <source>
        <dbReference type="EMBL" id="QCR05630.1"/>
    </source>
</evidence>
<dbReference type="OrthoDB" id="8592445at2"/>
<evidence type="ECO:0000313" key="1">
    <source>
        <dbReference type="EMBL" id="PWC25987.1"/>
    </source>
</evidence>
<evidence type="ECO:0000313" key="3">
    <source>
        <dbReference type="Proteomes" id="UP000295985"/>
    </source>
</evidence>
<dbReference type="EMBL" id="QDKK01000001">
    <property type="protein sequence ID" value="PWC25987.1"/>
    <property type="molecule type" value="Genomic_DNA"/>
</dbReference>
<sequence>MMKYRYTGPASGVTLADGTEVLLWPDSIVELPEAHDYVKTLVALKHLHAEPDVTAVATSRRKAVATEDKTEVNSGS</sequence>
<accession>A0A2U1UWF0</accession>
<dbReference type="Proteomes" id="UP000295985">
    <property type="component" value="Unassembled WGS sequence"/>
</dbReference>
<dbReference type="RefSeq" id="WP_009113946.1">
    <property type="nucleotide sequence ID" value="NZ_CP034036.1"/>
</dbReference>
<dbReference type="EMBL" id="CP034036">
    <property type="protein sequence ID" value="QCR05630.1"/>
    <property type="molecule type" value="Genomic_DNA"/>
</dbReference>
<organism evidence="1 3">
    <name type="scientific">Brenneria nigrifluens DSM 30175 = ATCC 13028</name>
    <dbReference type="NCBI Taxonomy" id="1121120"/>
    <lineage>
        <taxon>Bacteria</taxon>
        <taxon>Pseudomonadati</taxon>
        <taxon>Pseudomonadota</taxon>
        <taxon>Gammaproteobacteria</taxon>
        <taxon>Enterobacterales</taxon>
        <taxon>Pectobacteriaceae</taxon>
        <taxon>Brenneria</taxon>
    </lineage>
</organism>
<keyword evidence="4" id="KW-1185">Reference proteome</keyword>
<gene>
    <name evidence="1" type="ORF">DDT54_01285</name>
    <name evidence="2" type="ORF">EH206_16435</name>
</gene>
<reference evidence="1 3" key="1">
    <citation type="submission" date="2018-04" db="EMBL/GenBank/DDBJ databases">
        <title>Brenneria corticis sp.nov.</title>
        <authorList>
            <person name="Li Y."/>
        </authorList>
    </citation>
    <scope>NUCLEOTIDE SEQUENCE [LARGE SCALE GENOMIC DNA]</scope>
    <source>
        <strain evidence="1 3">LMG 2694</strain>
    </source>
</reference>
<protein>
    <recommendedName>
        <fullName evidence="5">Gp12</fullName>
    </recommendedName>
</protein>